<dbReference type="Pfam" id="PF00957">
    <property type="entry name" value="Synaptobrevin"/>
    <property type="match status" value="1"/>
</dbReference>
<dbReference type="CDD" id="cd15843">
    <property type="entry name" value="R-SNARE"/>
    <property type="match status" value="1"/>
</dbReference>
<evidence type="ECO:0000256" key="8">
    <source>
        <dbReference type="ARBA" id="ARBA00046280"/>
    </source>
</evidence>
<evidence type="ECO:0000313" key="13">
    <source>
        <dbReference type="Proteomes" id="UP000722791"/>
    </source>
</evidence>
<evidence type="ECO:0000313" key="12">
    <source>
        <dbReference type="EMBL" id="GIM11836.1"/>
    </source>
</evidence>
<dbReference type="Pfam" id="PF13774">
    <property type="entry name" value="Longin"/>
    <property type="match status" value="1"/>
</dbReference>
<dbReference type="SUPFAM" id="SSF58038">
    <property type="entry name" value="SNARE fusion complex"/>
    <property type="match status" value="1"/>
</dbReference>
<dbReference type="Gene3D" id="1.20.5.110">
    <property type="match status" value="1"/>
</dbReference>
<evidence type="ECO:0000256" key="5">
    <source>
        <dbReference type="ARBA" id="ARBA00022989"/>
    </source>
</evidence>
<dbReference type="Proteomes" id="UP000722791">
    <property type="component" value="Unassembled WGS sequence"/>
</dbReference>
<dbReference type="GO" id="GO:0016192">
    <property type="term" value="P:vesicle-mediated transport"/>
    <property type="evidence" value="ECO:0007669"/>
    <property type="project" value="InterPro"/>
</dbReference>
<evidence type="ECO:0000256" key="1">
    <source>
        <dbReference type="ARBA" id="ARBA00008025"/>
    </source>
</evidence>
<reference evidence="12" key="1">
    <citation type="journal article" date="2021" name="Proc. Natl. Acad. Sci. U.S.A.">
        <title>Three genomes in the algal genus Volvox reveal the fate of a haploid sex-determining region after a transition to homothallism.</title>
        <authorList>
            <person name="Yamamoto K."/>
            <person name="Hamaji T."/>
            <person name="Kawai-Toyooka H."/>
            <person name="Matsuzaki R."/>
            <person name="Takahashi F."/>
            <person name="Nishimura Y."/>
            <person name="Kawachi M."/>
            <person name="Noguchi H."/>
            <person name="Minakuchi Y."/>
            <person name="Umen J.G."/>
            <person name="Toyoda A."/>
            <person name="Nozaki H."/>
        </authorList>
    </citation>
    <scope>NUCLEOTIDE SEQUENCE</scope>
    <source>
        <strain evidence="12">NIES-3785</strain>
    </source>
</reference>
<dbReference type="InterPro" id="IPR010908">
    <property type="entry name" value="Longin_dom"/>
</dbReference>
<dbReference type="PROSITE" id="PS50892">
    <property type="entry name" value="V_SNARE"/>
    <property type="match status" value="1"/>
</dbReference>
<dbReference type="GO" id="GO:0016020">
    <property type="term" value="C:membrane"/>
    <property type="evidence" value="ECO:0007669"/>
    <property type="project" value="InterPro"/>
</dbReference>
<evidence type="ECO:0000256" key="4">
    <source>
        <dbReference type="ARBA" id="ARBA00022927"/>
    </source>
</evidence>
<dbReference type="SUPFAM" id="SSF64356">
    <property type="entry name" value="SNARE-like"/>
    <property type="match status" value="1"/>
</dbReference>
<evidence type="ECO:0000256" key="9">
    <source>
        <dbReference type="PROSITE-ProRule" id="PRU00290"/>
    </source>
</evidence>
<keyword evidence="6" id="KW-0472">Membrane</keyword>
<evidence type="ECO:0000259" key="10">
    <source>
        <dbReference type="PROSITE" id="PS50859"/>
    </source>
</evidence>
<evidence type="ECO:0000256" key="6">
    <source>
        <dbReference type="ARBA" id="ARBA00023136"/>
    </source>
</evidence>
<protein>
    <submittedName>
        <fullName evidence="12">Uncharacterized protein</fullName>
    </submittedName>
</protein>
<evidence type="ECO:0000259" key="11">
    <source>
        <dbReference type="PROSITE" id="PS50892"/>
    </source>
</evidence>
<dbReference type="GO" id="GO:0005737">
    <property type="term" value="C:cytoplasm"/>
    <property type="evidence" value="ECO:0007669"/>
    <property type="project" value="UniProtKB-ARBA"/>
</dbReference>
<evidence type="ECO:0000256" key="3">
    <source>
        <dbReference type="ARBA" id="ARBA00022692"/>
    </source>
</evidence>
<dbReference type="InterPro" id="IPR042855">
    <property type="entry name" value="V_SNARE_CC"/>
</dbReference>
<comment type="function">
    <text evidence="7">Involved in the targeting and/or fusion of transport vesicles to their target membrane.</text>
</comment>
<dbReference type="PANTHER" id="PTHR21136:SF214">
    <property type="entry name" value="VESICLE-ASSOCIATED MEMBRANE PROTEIN 714"/>
    <property type="match status" value="1"/>
</dbReference>
<comment type="similarity">
    <text evidence="1">Belongs to the synaptobrevin family.</text>
</comment>
<dbReference type="GO" id="GO:0012505">
    <property type="term" value="C:endomembrane system"/>
    <property type="evidence" value="ECO:0007669"/>
    <property type="project" value="UniProtKB-SubCell"/>
</dbReference>
<dbReference type="InterPro" id="IPR001388">
    <property type="entry name" value="Synaptobrevin-like"/>
</dbReference>
<dbReference type="PROSITE" id="PS00417">
    <property type="entry name" value="SYNAPTOBREVIN"/>
    <property type="match status" value="1"/>
</dbReference>
<dbReference type="CDD" id="cd14824">
    <property type="entry name" value="Longin"/>
    <property type="match status" value="1"/>
</dbReference>
<keyword evidence="4" id="KW-0653">Protein transport</keyword>
<dbReference type="Gene3D" id="3.30.450.50">
    <property type="entry name" value="Longin domain"/>
    <property type="match status" value="1"/>
</dbReference>
<evidence type="ECO:0000256" key="7">
    <source>
        <dbReference type="ARBA" id="ARBA00037493"/>
    </source>
</evidence>
<dbReference type="GO" id="GO:0015031">
    <property type="term" value="P:protein transport"/>
    <property type="evidence" value="ECO:0007669"/>
    <property type="project" value="UniProtKB-KW"/>
</dbReference>
<proteinExistence type="inferred from homology"/>
<dbReference type="EMBL" id="BNCQ01000040">
    <property type="protein sequence ID" value="GIM11836.1"/>
    <property type="molecule type" value="Genomic_DNA"/>
</dbReference>
<keyword evidence="9" id="KW-0175">Coiled coil</keyword>
<dbReference type="FunFam" id="1.20.5.110:FF:000004">
    <property type="entry name" value="Vesicle-associated membrane protein 7"/>
    <property type="match status" value="1"/>
</dbReference>
<dbReference type="PANTHER" id="PTHR21136">
    <property type="entry name" value="SNARE PROTEINS"/>
    <property type="match status" value="1"/>
</dbReference>
<keyword evidence="5" id="KW-1133">Transmembrane helix</keyword>
<name>A0A8J4LVK1_9CHLO</name>
<dbReference type="SMART" id="SM01270">
    <property type="entry name" value="Longin"/>
    <property type="match status" value="1"/>
</dbReference>
<gene>
    <name evidence="12" type="ORF">Vretimale_15295</name>
</gene>
<comment type="subcellular location">
    <subcellularLocation>
        <location evidence="8">Endomembrane system</location>
        <topology evidence="8">Single-pass type IV membrane protein</topology>
    </subcellularLocation>
</comment>
<dbReference type="PRINTS" id="PR00219">
    <property type="entry name" value="SYNAPTOBREVN"/>
</dbReference>
<accession>A0A8J4LVK1</accession>
<keyword evidence="3" id="KW-0812">Transmembrane</keyword>
<dbReference type="FunFam" id="3.30.450.50:FF:000015">
    <property type="entry name" value="Synaptobrevin 2 isoform 1"/>
    <property type="match status" value="1"/>
</dbReference>
<dbReference type="InterPro" id="IPR051097">
    <property type="entry name" value="Synaptobrevin-like_transport"/>
</dbReference>
<evidence type="ECO:0000256" key="2">
    <source>
        <dbReference type="ARBA" id="ARBA00022448"/>
    </source>
</evidence>
<organism evidence="12 13">
    <name type="scientific">Volvox reticuliferus</name>
    <dbReference type="NCBI Taxonomy" id="1737510"/>
    <lineage>
        <taxon>Eukaryota</taxon>
        <taxon>Viridiplantae</taxon>
        <taxon>Chlorophyta</taxon>
        <taxon>core chlorophytes</taxon>
        <taxon>Chlorophyceae</taxon>
        <taxon>CS clade</taxon>
        <taxon>Chlamydomonadales</taxon>
        <taxon>Volvocaceae</taxon>
        <taxon>Volvox</taxon>
    </lineage>
</organism>
<dbReference type="PROSITE" id="PS50859">
    <property type="entry name" value="LONGIN"/>
    <property type="match status" value="1"/>
</dbReference>
<sequence length="231" mass="25714">MSGHSSQRIFYSLVARGQVVLAEYSAVTGNVNVIAVRILEKLPHEDTRVSYTQERHMFHVMVSDGITYMAVAEEAFGRRVPFAFLEDVRGRFVGMYGAAAKEAVAYEYNTEFGKVLADRATYFSDPSSDAINHLQGQLQEVKHIMIENIEKVLERGERLDLLVDKTEGLQQVSLAFRQQARRLKHTLWWKVCVMGGQGGLLGWVATGGLGRSSQAPIGPATRQSDIVGNLR</sequence>
<keyword evidence="2" id="KW-0813">Transport</keyword>
<dbReference type="InterPro" id="IPR011012">
    <property type="entry name" value="Longin-like_dom_sf"/>
</dbReference>
<dbReference type="AlphaFoldDB" id="A0A8J4LVK1"/>
<comment type="caution">
    <text evidence="12">The sequence shown here is derived from an EMBL/GenBank/DDBJ whole genome shotgun (WGS) entry which is preliminary data.</text>
</comment>
<feature type="domain" description="V-SNARE coiled-coil homology" evidence="11">
    <location>
        <begin position="130"/>
        <end position="190"/>
    </location>
</feature>
<feature type="domain" description="Longin" evidence="10">
    <location>
        <begin position="13"/>
        <end position="116"/>
    </location>
</feature>